<feature type="domain" description="Plastid division protein CDP1-like 2nd alpha solenoid" evidence="3">
    <location>
        <begin position="324"/>
        <end position="511"/>
    </location>
</feature>
<evidence type="ECO:0000313" key="6">
    <source>
        <dbReference type="Proteomes" id="UP000324897"/>
    </source>
</evidence>
<evidence type="ECO:0000256" key="1">
    <source>
        <dbReference type="SAM" id="MobiDB-lite"/>
    </source>
</evidence>
<dbReference type="SUPFAM" id="SSF46565">
    <property type="entry name" value="Chaperone J-domain"/>
    <property type="match status" value="1"/>
</dbReference>
<feature type="domain" description="Plastid division protein CDP1-like 1st alpha solenoid" evidence="4">
    <location>
        <begin position="163"/>
        <end position="303"/>
    </location>
</feature>
<dbReference type="PANTHER" id="PTHR33925">
    <property type="entry name" value="PLASTID DIVISION PROTEIN CDP1, CHLOROPLASTIC-RELATED"/>
    <property type="match status" value="1"/>
</dbReference>
<feature type="compositionally biased region" description="Acidic residues" evidence="1">
    <location>
        <begin position="862"/>
        <end position="881"/>
    </location>
</feature>
<feature type="compositionally biased region" description="Basic and acidic residues" evidence="1">
    <location>
        <begin position="724"/>
        <end position="743"/>
    </location>
</feature>
<dbReference type="EMBL" id="RWGY01000011">
    <property type="protein sequence ID" value="TVU33610.1"/>
    <property type="molecule type" value="Genomic_DNA"/>
</dbReference>
<feature type="compositionally biased region" description="Low complexity" evidence="1">
    <location>
        <begin position="777"/>
        <end position="786"/>
    </location>
</feature>
<protein>
    <submittedName>
        <fullName evidence="5">Uncharacterized protein</fullName>
    </submittedName>
</protein>
<dbReference type="FunFam" id="1.10.246.60:FF:000002">
    <property type="entry name" value="Eukaryotic translation initiation factor 3 subunit J"/>
    <property type="match status" value="1"/>
</dbReference>
<dbReference type="InterPro" id="IPR058032">
    <property type="entry name" value="CDP1-like_a_solenoid_1"/>
</dbReference>
<dbReference type="InterPro" id="IPR057137">
    <property type="entry name" value="CDP1-like_a_solenoid_2"/>
</dbReference>
<dbReference type="Pfam" id="PF13355">
    <property type="entry name" value="ARC6-like_IMS"/>
    <property type="match status" value="1"/>
</dbReference>
<dbReference type="InterPro" id="IPR025344">
    <property type="entry name" value="CDP1-like_IMS"/>
</dbReference>
<feature type="region of interest" description="Disordered" evidence="1">
    <location>
        <begin position="719"/>
        <end position="752"/>
    </location>
</feature>
<dbReference type="GO" id="GO:0005852">
    <property type="term" value="C:eukaryotic translation initiation factor 3 complex"/>
    <property type="evidence" value="ECO:0007669"/>
    <property type="project" value="InterPro"/>
</dbReference>
<dbReference type="PANTHER" id="PTHR33925:SF1">
    <property type="entry name" value="PROTEIN ACCUMULATION AND REPLICATION OF CHLOROPLASTS 6, CHLOROPLASTIC"/>
    <property type="match status" value="1"/>
</dbReference>
<comment type="caution">
    <text evidence="5">The sequence shown here is derived from an EMBL/GenBank/DDBJ whole genome shotgun (WGS) entry which is preliminary data.</text>
</comment>
<dbReference type="Pfam" id="PF08597">
    <property type="entry name" value="eIF3_subunit"/>
    <property type="match status" value="1"/>
</dbReference>
<dbReference type="OrthoDB" id="512200at2759"/>
<feature type="region of interest" description="Disordered" evidence="1">
    <location>
        <begin position="1049"/>
        <end position="1068"/>
    </location>
</feature>
<dbReference type="GO" id="GO:0003743">
    <property type="term" value="F:translation initiation factor activity"/>
    <property type="evidence" value="ECO:0007669"/>
    <property type="project" value="InterPro"/>
</dbReference>
<evidence type="ECO:0000259" key="3">
    <source>
        <dbReference type="Pfam" id="PF23468"/>
    </source>
</evidence>
<dbReference type="Gene3D" id="1.10.246.60">
    <property type="entry name" value="Eukaryotic translation initiation factor 3 like domains"/>
    <property type="match status" value="1"/>
</dbReference>
<evidence type="ECO:0000259" key="4">
    <source>
        <dbReference type="Pfam" id="PF25515"/>
    </source>
</evidence>
<feature type="domain" description="Plastid division protein CDP1-like IMS" evidence="2">
    <location>
        <begin position="637"/>
        <end position="741"/>
    </location>
</feature>
<evidence type="ECO:0000259" key="2">
    <source>
        <dbReference type="Pfam" id="PF13355"/>
    </source>
</evidence>
<accession>A0A5J9VFE9</accession>
<dbReference type="InterPro" id="IPR013906">
    <property type="entry name" value="eIF3j"/>
</dbReference>
<feature type="non-terminal residue" evidence="5">
    <location>
        <position position="1"/>
    </location>
</feature>
<dbReference type="GO" id="GO:0009706">
    <property type="term" value="C:chloroplast inner membrane"/>
    <property type="evidence" value="ECO:0007669"/>
    <property type="project" value="TreeGrafter"/>
</dbReference>
<feature type="region of interest" description="Disordered" evidence="1">
    <location>
        <begin position="766"/>
        <end position="793"/>
    </location>
</feature>
<dbReference type="Proteomes" id="UP000324897">
    <property type="component" value="Chromosome 1"/>
</dbReference>
<feature type="region of interest" description="Disordered" evidence="1">
    <location>
        <begin position="859"/>
        <end position="931"/>
    </location>
</feature>
<feature type="compositionally biased region" description="Low complexity" evidence="1">
    <location>
        <begin position="888"/>
        <end position="900"/>
    </location>
</feature>
<dbReference type="Gramene" id="TVU33610">
    <property type="protein sequence ID" value="TVU33610"/>
    <property type="gene ID" value="EJB05_25435"/>
</dbReference>
<reference evidence="5 6" key="1">
    <citation type="journal article" date="2019" name="Sci. Rep.">
        <title>A high-quality genome of Eragrostis curvula grass provides insights into Poaceae evolution and supports new strategies to enhance forage quality.</title>
        <authorList>
            <person name="Carballo J."/>
            <person name="Santos B.A.C.M."/>
            <person name="Zappacosta D."/>
            <person name="Garbus I."/>
            <person name="Selva J.P."/>
            <person name="Gallo C.A."/>
            <person name="Diaz A."/>
            <person name="Albertini E."/>
            <person name="Caccamo M."/>
            <person name="Echenique V."/>
        </authorList>
    </citation>
    <scope>NUCLEOTIDE SEQUENCE [LARGE SCALE GENOMIC DNA]</scope>
    <source>
        <strain evidence="6">cv. Victoria</strain>
        <tissue evidence="5">Leaf</tissue>
    </source>
</reference>
<dbReference type="Pfam" id="PF25515">
    <property type="entry name" value="Arm_PDR"/>
    <property type="match status" value="1"/>
</dbReference>
<dbReference type="Pfam" id="PF23468">
    <property type="entry name" value="ARC6"/>
    <property type="match status" value="1"/>
</dbReference>
<dbReference type="HAMAP" id="MF_03009">
    <property type="entry name" value="eIF3j"/>
    <property type="match status" value="1"/>
</dbReference>
<dbReference type="InterPro" id="IPR023194">
    <property type="entry name" value="eIF3-like_dom_sf"/>
</dbReference>
<gene>
    <name evidence="5" type="ORF">EJB05_25435</name>
</gene>
<evidence type="ECO:0000313" key="5">
    <source>
        <dbReference type="EMBL" id="TVU33610.1"/>
    </source>
</evidence>
<name>A0A5J9VFE9_9POAL</name>
<organism evidence="5 6">
    <name type="scientific">Eragrostis curvula</name>
    <name type="common">weeping love grass</name>
    <dbReference type="NCBI Taxonomy" id="38414"/>
    <lineage>
        <taxon>Eukaryota</taxon>
        <taxon>Viridiplantae</taxon>
        <taxon>Streptophyta</taxon>
        <taxon>Embryophyta</taxon>
        <taxon>Tracheophyta</taxon>
        <taxon>Spermatophyta</taxon>
        <taxon>Magnoliopsida</taxon>
        <taxon>Liliopsida</taxon>
        <taxon>Poales</taxon>
        <taxon>Poaceae</taxon>
        <taxon>PACMAD clade</taxon>
        <taxon>Chloridoideae</taxon>
        <taxon>Eragrostideae</taxon>
        <taxon>Eragrostidinae</taxon>
        <taxon>Eragrostis</taxon>
    </lineage>
</organism>
<dbReference type="AlphaFoldDB" id="A0A5J9VFE9"/>
<proteinExistence type="inferred from homology"/>
<dbReference type="InterPro" id="IPR044685">
    <property type="entry name" value="CPD1-like"/>
</dbReference>
<dbReference type="InterPro" id="IPR036869">
    <property type="entry name" value="J_dom_sf"/>
</dbReference>
<dbReference type="GO" id="GO:0010020">
    <property type="term" value="P:chloroplast fission"/>
    <property type="evidence" value="ECO:0007669"/>
    <property type="project" value="TreeGrafter"/>
</dbReference>
<sequence length="1068" mass="117961">MEGVHSILARPNSAPFAFSLPPPCRRSKPPPAPLACRAASRWADRLFADFHLLPTAAADPPAAASSSASPLLPLLPDAPDRTIPLPVDFYKILGAEPHFLGDGIKRAFEARIAKPPQYGYSTDALVGRRQMLEAAHDTLTNQSSRTEYDRALSEDREATLTMDVAWDKVPGVLCVLQEAGDSQLVLETGEQLLQDRPPKRFKQDVVLAMALAYVDLSRDAMAADPPDLIRCCEVLERALKLLQEDGASNLAPDLLAQIDETLEEITPSCVLELLALPTDEKHKKKRQEGLQGARNILWSVGRGGIATVGGGFSREAFMNEAFLQMTSAEQMDFFSKTPNSIPPEWFEIYSVALAHIAQAIASKRPQFIMMADDLFEQLQKFNIGSQYPYDNEMDLALERALCSLLVGDISNCRTWLGIDNESSPYRDPKIIEFIVNNSSIDKENDLLPGLCKLLETWLVSEVFPRSRDTRGMQFRLGDYYDDPQVLSYLERMEGGGSSHLAAAAAIAKLGAQATAALGTVKSKAVQAFSKVFPLVEQLERSGTDNPSDDFEKSLEKLAQESATGNAIHDSKNTALKIISAGALCALFAVIGLKYLPRKKSLPAIRREHGSVVVAESVEDAAVNEDPVEIPRMDAKLAEDIVRKWQSIKSKALGPDHSVASLQEVLDGNMLKVWTDRAAEIERHGWFWEYTLSDVTIDSVTVSMDGRRATVEATIEEVGQLTDVTEPKNNDSYDTKYTTRHESQPAKPAQQSATRLILSGSLEKLPSLPRRRRRSRRANPSCPRPRLSGPPPPRRLLRRLAAAAAAKRSDLETGKPQWRTGLLKHMVMGSQYFLYPSTDRLNSEDFQPVAPVVKVEPLKNQWADEDVEEDDVKDSWEEEEEEEKPKPAPVAKAAAKPSAKAPAKKGKEQASTSVEEPDEPPLSPTSEKIRQQRLVEEADFKSTTELFAKKGGDVKSLDTFIPKSESDFAEYAELIANKLRPYEKSFHYMGLLKNVMRLSMTSLKGADAKEISSSVTAIANEKIKAEKEAAAGKKKQGAKKKQLHIEKADDDFIPGRGGGFDDPDEYDFM</sequence>
<keyword evidence="6" id="KW-1185">Reference proteome</keyword>